<name>A0A8K0JH28_9TREE</name>
<dbReference type="AlphaFoldDB" id="A0A8K0JH28"/>
<proteinExistence type="predicted"/>
<evidence type="ECO:0000313" key="2">
    <source>
        <dbReference type="EMBL" id="KAG7529549.1"/>
    </source>
</evidence>
<dbReference type="Proteomes" id="UP000812966">
    <property type="component" value="Unassembled WGS sequence"/>
</dbReference>
<protein>
    <submittedName>
        <fullName evidence="2">Uncharacterized protein</fullName>
    </submittedName>
</protein>
<dbReference type="EMBL" id="JABELV010000145">
    <property type="protein sequence ID" value="KAG7529549.1"/>
    <property type="molecule type" value="Genomic_DNA"/>
</dbReference>
<reference evidence="2" key="1">
    <citation type="submission" date="2020-04" db="EMBL/GenBank/DDBJ databases">
        <title>Analysis of mating type loci in Filobasidium floriforme.</title>
        <authorList>
            <person name="Nowrousian M."/>
        </authorList>
    </citation>
    <scope>NUCLEOTIDE SEQUENCE</scope>
    <source>
        <strain evidence="2">CBS 6242</strain>
    </source>
</reference>
<keyword evidence="3" id="KW-1185">Reference proteome</keyword>
<accession>A0A8K0JH28</accession>
<organism evidence="2 3">
    <name type="scientific">Filobasidium floriforme</name>
    <dbReference type="NCBI Taxonomy" id="5210"/>
    <lineage>
        <taxon>Eukaryota</taxon>
        <taxon>Fungi</taxon>
        <taxon>Dikarya</taxon>
        <taxon>Basidiomycota</taxon>
        <taxon>Agaricomycotina</taxon>
        <taxon>Tremellomycetes</taxon>
        <taxon>Filobasidiales</taxon>
        <taxon>Filobasidiaceae</taxon>
        <taxon>Filobasidium</taxon>
    </lineage>
</organism>
<feature type="region of interest" description="Disordered" evidence="1">
    <location>
        <begin position="127"/>
        <end position="151"/>
    </location>
</feature>
<gene>
    <name evidence="2" type="ORF">FFLO_05565</name>
</gene>
<evidence type="ECO:0000313" key="3">
    <source>
        <dbReference type="Proteomes" id="UP000812966"/>
    </source>
</evidence>
<feature type="compositionally biased region" description="Low complexity" evidence="1">
    <location>
        <begin position="130"/>
        <end position="148"/>
    </location>
</feature>
<comment type="caution">
    <text evidence="2">The sequence shown here is derived from an EMBL/GenBank/DDBJ whole genome shotgun (WGS) entry which is preliminary data.</text>
</comment>
<sequence length="405" mass="44733">MGAMTIDENWESSYSQVDKNARTADDRREGGFVLLAFLSSSLSFGISTLRPSILTFRASTTSAFVGKDEEDQSFEHDGQAVKVLEGLRPLPAHSGTGSVPEVLEVYKTATHLRSEIQVIGSDSTELYNKSPSYTSDPSRSTSSYASSTFHKEALSSQPQTISIGVYNQRKRRPTPGLADIVMTLSHSVTSVHPTAIVHPVPRVANLIVADEKMQLEYLGVCDMSYGTMDRGFKERYQTWKAHSQARWVVFVVLMSKVVHGPGLGERPGLDDTMIILATLTVVNRDAPICGSRGQSDMYGGGVHETWHALKAVVEEMVPKGAPKSWSIMGKSRAQAAQIQWLDEAEKIPQKSNDTIAKRLAVPYEYTGNIYDVDEWTSEQRTIVTDRAAKMTADEAERIWSAVWKP</sequence>
<evidence type="ECO:0000256" key="1">
    <source>
        <dbReference type="SAM" id="MobiDB-lite"/>
    </source>
</evidence>